<dbReference type="Pfam" id="PF08281">
    <property type="entry name" value="Sigma70_r4_2"/>
    <property type="match status" value="1"/>
</dbReference>
<evidence type="ECO:0000313" key="7">
    <source>
        <dbReference type="Proteomes" id="UP000322362"/>
    </source>
</evidence>
<dbReference type="InterPro" id="IPR039425">
    <property type="entry name" value="RNA_pol_sigma-70-like"/>
</dbReference>
<keyword evidence="4" id="KW-0804">Transcription</keyword>
<evidence type="ECO:0000256" key="2">
    <source>
        <dbReference type="ARBA" id="ARBA00023015"/>
    </source>
</evidence>
<evidence type="ECO:0000256" key="3">
    <source>
        <dbReference type="ARBA" id="ARBA00023082"/>
    </source>
</evidence>
<dbReference type="InterPro" id="IPR013325">
    <property type="entry name" value="RNA_pol_sigma_r2"/>
</dbReference>
<evidence type="ECO:0000313" key="6">
    <source>
        <dbReference type="EMBL" id="TYR37547.1"/>
    </source>
</evidence>
<name>A0A5D4HA82_9SPHI</name>
<gene>
    <name evidence="6" type="ORF">FXV77_05975</name>
</gene>
<proteinExistence type="inferred from homology"/>
<dbReference type="InterPro" id="IPR013249">
    <property type="entry name" value="RNA_pol_sigma70_r4_t2"/>
</dbReference>
<dbReference type="InterPro" id="IPR013324">
    <property type="entry name" value="RNA_pol_sigma_r3/r4-like"/>
</dbReference>
<evidence type="ECO:0000256" key="1">
    <source>
        <dbReference type="ARBA" id="ARBA00010641"/>
    </source>
</evidence>
<dbReference type="Gene3D" id="1.10.1740.10">
    <property type="match status" value="1"/>
</dbReference>
<keyword evidence="7" id="KW-1185">Reference proteome</keyword>
<keyword evidence="2" id="KW-0805">Transcription regulation</keyword>
<dbReference type="GO" id="GO:0006352">
    <property type="term" value="P:DNA-templated transcription initiation"/>
    <property type="evidence" value="ECO:0007669"/>
    <property type="project" value="InterPro"/>
</dbReference>
<reference evidence="6 7" key="1">
    <citation type="submission" date="2019-08" db="EMBL/GenBank/DDBJ databases">
        <title>Phlebobacter frassis gen. nov. sp. nov., a new member of family Sphingobacteriaceae isolated from sand fly rearing media.</title>
        <authorList>
            <person name="Kakumanu M.L."/>
            <person name="Marayati B.F."/>
            <person name="Wada-Katsumata A."/>
            <person name="Wasserberg G."/>
            <person name="Schal C."/>
            <person name="Apperson C.S."/>
            <person name="Ponnusamy L."/>
        </authorList>
    </citation>
    <scope>NUCLEOTIDE SEQUENCE [LARGE SCALE GENOMIC DNA]</scope>
    <source>
        <strain evidence="6 7">SSI9</strain>
    </source>
</reference>
<dbReference type="Gene3D" id="1.10.10.10">
    <property type="entry name" value="Winged helix-like DNA-binding domain superfamily/Winged helix DNA-binding domain"/>
    <property type="match status" value="1"/>
</dbReference>
<dbReference type="RefSeq" id="WP_148918286.1">
    <property type="nucleotide sequence ID" value="NZ_VTAV01000002.1"/>
</dbReference>
<dbReference type="GO" id="GO:0003677">
    <property type="term" value="F:DNA binding"/>
    <property type="evidence" value="ECO:0007669"/>
    <property type="project" value="InterPro"/>
</dbReference>
<protein>
    <submittedName>
        <fullName evidence="6">RNA polymerase sigma-70 factor</fullName>
    </submittedName>
</protein>
<dbReference type="PANTHER" id="PTHR43133:SF46">
    <property type="entry name" value="RNA POLYMERASE SIGMA-70 FACTOR ECF SUBFAMILY"/>
    <property type="match status" value="1"/>
</dbReference>
<organism evidence="6 7">
    <name type="scientific">Sphingobacterium phlebotomi</name>
    <dbReference type="NCBI Taxonomy" id="2605433"/>
    <lineage>
        <taxon>Bacteria</taxon>
        <taxon>Pseudomonadati</taxon>
        <taxon>Bacteroidota</taxon>
        <taxon>Sphingobacteriia</taxon>
        <taxon>Sphingobacteriales</taxon>
        <taxon>Sphingobacteriaceae</taxon>
        <taxon>Sphingobacterium</taxon>
    </lineage>
</organism>
<dbReference type="NCBIfam" id="TIGR02937">
    <property type="entry name" value="sigma70-ECF"/>
    <property type="match status" value="1"/>
</dbReference>
<evidence type="ECO:0000259" key="5">
    <source>
        <dbReference type="Pfam" id="PF08281"/>
    </source>
</evidence>
<dbReference type="GO" id="GO:0016987">
    <property type="term" value="F:sigma factor activity"/>
    <property type="evidence" value="ECO:0007669"/>
    <property type="project" value="UniProtKB-KW"/>
</dbReference>
<dbReference type="PANTHER" id="PTHR43133">
    <property type="entry name" value="RNA POLYMERASE ECF-TYPE SIGMA FACTO"/>
    <property type="match status" value="1"/>
</dbReference>
<dbReference type="EMBL" id="VTAV01000002">
    <property type="protein sequence ID" value="TYR37547.1"/>
    <property type="molecule type" value="Genomic_DNA"/>
</dbReference>
<dbReference type="InterPro" id="IPR014284">
    <property type="entry name" value="RNA_pol_sigma-70_dom"/>
</dbReference>
<dbReference type="SUPFAM" id="SSF88946">
    <property type="entry name" value="Sigma2 domain of RNA polymerase sigma factors"/>
    <property type="match status" value="1"/>
</dbReference>
<dbReference type="InterPro" id="IPR014327">
    <property type="entry name" value="RNA_pol_sigma70_bacteroid"/>
</dbReference>
<comment type="caution">
    <text evidence="6">The sequence shown here is derived from an EMBL/GenBank/DDBJ whole genome shotgun (WGS) entry which is preliminary data.</text>
</comment>
<dbReference type="Proteomes" id="UP000322362">
    <property type="component" value="Unassembled WGS sequence"/>
</dbReference>
<dbReference type="NCBIfam" id="TIGR02985">
    <property type="entry name" value="Sig70_bacteroi1"/>
    <property type="match status" value="1"/>
</dbReference>
<feature type="domain" description="RNA polymerase sigma factor 70 region 4 type 2" evidence="5">
    <location>
        <begin position="125"/>
        <end position="172"/>
    </location>
</feature>
<sequence length="197" mass="23345">MSLRYRHSEQELIELLRMGDEKAFKELYRCYWDILLDGAFKRLGSIEQAEEIVQDIFVSLYVRRGDLHIATSIEAYLKNALKFKVFDVFRRQITREKYIDNALKNLHHDTITPEEALQIKELKEKIDNVTKEIPEKCREVFLLSRVENLPHKKIAELLGISVSTVEKHISKATRILRTNFKEYHLEVVVLLAYLYQH</sequence>
<accession>A0A5D4HA82</accession>
<keyword evidence="3" id="KW-0731">Sigma factor</keyword>
<dbReference type="InterPro" id="IPR036388">
    <property type="entry name" value="WH-like_DNA-bd_sf"/>
</dbReference>
<evidence type="ECO:0000256" key="4">
    <source>
        <dbReference type="ARBA" id="ARBA00023163"/>
    </source>
</evidence>
<dbReference type="SUPFAM" id="SSF88659">
    <property type="entry name" value="Sigma3 and sigma4 domains of RNA polymerase sigma factors"/>
    <property type="match status" value="1"/>
</dbReference>
<comment type="similarity">
    <text evidence="1">Belongs to the sigma-70 factor family. ECF subfamily.</text>
</comment>
<dbReference type="AlphaFoldDB" id="A0A5D4HA82"/>